<dbReference type="EMBL" id="PKPP01000391">
    <property type="protein sequence ID" value="PWA93363.1"/>
    <property type="molecule type" value="Genomic_DNA"/>
</dbReference>
<keyword evidence="12 21" id="KW-1133">Transmembrane helix</keyword>
<dbReference type="PANTHER" id="PTHR47976:SF30">
    <property type="entry name" value="RECEPTOR-LIKE SERINE_THREONINE-PROTEIN KINASE"/>
    <property type="match status" value="1"/>
</dbReference>
<feature type="domain" description="Apple" evidence="25">
    <location>
        <begin position="365"/>
        <end position="450"/>
    </location>
</feature>
<dbReference type="PANTHER" id="PTHR47976">
    <property type="entry name" value="G-TYPE LECTIN S-RECEPTOR-LIKE SERINE/THREONINE-PROTEIN KINASE SD2-5"/>
    <property type="match status" value="1"/>
</dbReference>
<dbReference type="GO" id="GO:0016020">
    <property type="term" value="C:membrane"/>
    <property type="evidence" value="ECO:0007669"/>
    <property type="project" value="UniProtKB-SubCell"/>
</dbReference>
<comment type="catalytic activity">
    <reaction evidence="17 19">
        <text>L-threonyl-[protein] + ATP = O-phospho-L-threonyl-[protein] + ADP + H(+)</text>
        <dbReference type="Rhea" id="RHEA:46608"/>
        <dbReference type="Rhea" id="RHEA-COMP:11060"/>
        <dbReference type="Rhea" id="RHEA-COMP:11605"/>
        <dbReference type="ChEBI" id="CHEBI:15378"/>
        <dbReference type="ChEBI" id="CHEBI:30013"/>
        <dbReference type="ChEBI" id="CHEBI:30616"/>
        <dbReference type="ChEBI" id="CHEBI:61977"/>
        <dbReference type="ChEBI" id="CHEBI:456216"/>
        <dbReference type="EC" id="2.7.11.1"/>
    </reaction>
</comment>
<evidence type="ECO:0000256" key="10">
    <source>
        <dbReference type="ARBA" id="ARBA00022777"/>
    </source>
</evidence>
<protein>
    <recommendedName>
        <fullName evidence="19">Receptor-like serine/threonine-protein kinase</fullName>
        <ecNumber evidence="19">2.7.11.1</ecNumber>
    </recommendedName>
</protein>
<sequence>MKIPLISFCFFAFFLLLTCYSASAELFGGYANLSTTWTNVETLTVNSGYTVDNIIARPILYSSEQRFACGFLYNGTSMRFYHFAIFVVQIVPWNVSAEYSIDYIISPEVVIWSANRDHEVRDGAILNFTATGELVLQDDDGSIVWTTNTRGKSVAGMNLTDSGNLVLFNVSGSVVWQSFDYPTDCLVPGQRLYQGQQLVSSVSSTDSTAQKGMYSLQVTDDGLVAYVGSNPPQIYGAYYFHRRKYTNERSYIRFLNGRLAVYLSYAEPDDPEFEIAIPQASPFQFIKLVPNGHLELIDRQSYQNWSVVLDILTNVHGECGYPLVCGRNGLCRGNQQCTCPTRDYFKPVNHYRLELGCSQITPLTCDSKQDQHFIKLENVMYFTYLTYTPDMETLNMETCKQACLNRCSCKAALFRYHSNISKGYCYLPSELFSMIYVDPSYNATAFIKVQNVRPVSLSHPSHQVSIVIGSTIGSFVLLVVVSVGFRTFVVRKRVKNAEREEEYLLDQVPGMPTRFSYEELKSATQNFSKKLGEGGFGTVFEGILEDGSEIAVKRLEGLTHVKKSFLAEVESIGSIHHVNLVRLRGFCAWKSQRLLVYEFMSNGSLDRWIYHGVREHVLEWECIKKIILDVAKGLAYLHEECRQKIIHLDIKPQNILLDSDFNAKVSDFGLSKLIDRNQKQVMTTMRGTPGYLAPEWLSSVITEKVDVYSFGIVLLEILCGRKNFDISQPEEKRHLLCMLQKIWEQGMLSDIVDGYSEDMKSHGKEVMEMMKLASWCLQTDYTRRPSMSSVVKVLEGVMNVETNLDYDFTDPRMKRTSVTHEQELTLLMPSFLSGPR</sequence>
<dbReference type="STRING" id="35608.A0A2U1Q5W4"/>
<dbReference type="Gene3D" id="3.30.200.20">
    <property type="entry name" value="Phosphorylase Kinase, domain 1"/>
    <property type="match status" value="1"/>
</dbReference>
<name>A0A2U1Q5W4_ARTAN</name>
<dbReference type="GO" id="GO:0030246">
    <property type="term" value="F:carbohydrate binding"/>
    <property type="evidence" value="ECO:0007669"/>
    <property type="project" value="UniProtKB-KW"/>
</dbReference>
<evidence type="ECO:0000256" key="8">
    <source>
        <dbReference type="ARBA" id="ARBA00022734"/>
    </source>
</evidence>
<dbReference type="PROSITE" id="PS00108">
    <property type="entry name" value="PROTEIN_KINASE_ST"/>
    <property type="match status" value="1"/>
</dbReference>
<evidence type="ECO:0000256" key="2">
    <source>
        <dbReference type="ARBA" id="ARBA00022527"/>
    </source>
</evidence>
<dbReference type="EC" id="2.7.11.1" evidence="19"/>
<evidence type="ECO:0000259" key="25">
    <source>
        <dbReference type="PROSITE" id="PS50948"/>
    </source>
</evidence>
<keyword evidence="3" id="KW-0245">EGF-like domain</keyword>
<evidence type="ECO:0000256" key="7">
    <source>
        <dbReference type="ARBA" id="ARBA00022729"/>
    </source>
</evidence>
<accession>A0A2U1Q5W4</accession>
<evidence type="ECO:0000256" key="14">
    <source>
        <dbReference type="ARBA" id="ARBA00023157"/>
    </source>
</evidence>
<dbReference type="InterPro" id="IPR003609">
    <property type="entry name" value="Pan_app"/>
</dbReference>
<dbReference type="CDD" id="cd01098">
    <property type="entry name" value="PAN_AP_plant"/>
    <property type="match status" value="1"/>
</dbReference>
<keyword evidence="4" id="KW-0597">Phosphoprotein</keyword>
<dbReference type="GO" id="GO:0004674">
    <property type="term" value="F:protein serine/threonine kinase activity"/>
    <property type="evidence" value="ECO:0007669"/>
    <property type="project" value="UniProtKB-KW"/>
</dbReference>
<evidence type="ECO:0000313" key="27">
    <source>
        <dbReference type="Proteomes" id="UP000245207"/>
    </source>
</evidence>
<dbReference type="CDD" id="cd14066">
    <property type="entry name" value="STKc_IRAK"/>
    <property type="match status" value="1"/>
</dbReference>
<evidence type="ECO:0000256" key="22">
    <source>
        <dbReference type="SAM" id="SignalP"/>
    </source>
</evidence>
<keyword evidence="11 19" id="KW-0067">ATP-binding</keyword>
<dbReference type="PROSITE" id="PS50948">
    <property type="entry name" value="PAN"/>
    <property type="match status" value="1"/>
</dbReference>
<dbReference type="InterPro" id="IPR017441">
    <property type="entry name" value="Protein_kinase_ATP_BS"/>
</dbReference>
<keyword evidence="15" id="KW-0675">Receptor</keyword>
<dbReference type="CDD" id="cd00028">
    <property type="entry name" value="B_lectin"/>
    <property type="match status" value="1"/>
</dbReference>
<dbReference type="Pfam" id="PF01453">
    <property type="entry name" value="B_lectin"/>
    <property type="match status" value="1"/>
</dbReference>
<evidence type="ECO:0000259" key="23">
    <source>
        <dbReference type="PROSITE" id="PS50011"/>
    </source>
</evidence>
<dbReference type="SMART" id="SM00108">
    <property type="entry name" value="B_lectin"/>
    <property type="match status" value="1"/>
</dbReference>
<comment type="subcellular location">
    <subcellularLocation>
        <location evidence="1">Membrane</location>
        <topology evidence="1">Single-pass type I membrane protein</topology>
    </subcellularLocation>
</comment>
<dbReference type="InterPro" id="IPR036426">
    <property type="entry name" value="Bulb-type_lectin_dom_sf"/>
</dbReference>
<evidence type="ECO:0000256" key="5">
    <source>
        <dbReference type="ARBA" id="ARBA00022679"/>
    </source>
</evidence>
<evidence type="ECO:0000259" key="24">
    <source>
        <dbReference type="PROSITE" id="PS50927"/>
    </source>
</evidence>
<keyword evidence="8" id="KW-0430">Lectin</keyword>
<dbReference type="InterPro" id="IPR008271">
    <property type="entry name" value="Ser/Thr_kinase_AS"/>
</dbReference>
<organism evidence="26 27">
    <name type="scientific">Artemisia annua</name>
    <name type="common">Sweet wormwood</name>
    <dbReference type="NCBI Taxonomy" id="35608"/>
    <lineage>
        <taxon>Eukaryota</taxon>
        <taxon>Viridiplantae</taxon>
        <taxon>Streptophyta</taxon>
        <taxon>Embryophyta</taxon>
        <taxon>Tracheophyta</taxon>
        <taxon>Spermatophyta</taxon>
        <taxon>Magnoliopsida</taxon>
        <taxon>eudicotyledons</taxon>
        <taxon>Gunneridae</taxon>
        <taxon>Pentapetalae</taxon>
        <taxon>asterids</taxon>
        <taxon>campanulids</taxon>
        <taxon>Asterales</taxon>
        <taxon>Asteraceae</taxon>
        <taxon>Asteroideae</taxon>
        <taxon>Anthemideae</taxon>
        <taxon>Artemisiinae</taxon>
        <taxon>Artemisia</taxon>
    </lineage>
</organism>
<evidence type="ECO:0000256" key="21">
    <source>
        <dbReference type="SAM" id="Phobius"/>
    </source>
</evidence>
<dbReference type="PROSITE" id="PS00107">
    <property type="entry name" value="PROTEIN_KINASE_ATP"/>
    <property type="match status" value="1"/>
</dbReference>
<dbReference type="OrthoDB" id="4062651at2759"/>
<reference evidence="26 27" key="1">
    <citation type="journal article" date="2018" name="Mol. Plant">
        <title>The genome of Artemisia annua provides insight into the evolution of Asteraceae family and artemisinin biosynthesis.</title>
        <authorList>
            <person name="Shen Q."/>
            <person name="Zhang L."/>
            <person name="Liao Z."/>
            <person name="Wang S."/>
            <person name="Yan T."/>
            <person name="Shi P."/>
            <person name="Liu M."/>
            <person name="Fu X."/>
            <person name="Pan Q."/>
            <person name="Wang Y."/>
            <person name="Lv Z."/>
            <person name="Lu X."/>
            <person name="Zhang F."/>
            <person name="Jiang W."/>
            <person name="Ma Y."/>
            <person name="Chen M."/>
            <person name="Hao X."/>
            <person name="Li L."/>
            <person name="Tang Y."/>
            <person name="Lv G."/>
            <person name="Zhou Y."/>
            <person name="Sun X."/>
            <person name="Brodelius P.E."/>
            <person name="Rose J.K.C."/>
            <person name="Tang K."/>
        </authorList>
    </citation>
    <scope>NUCLEOTIDE SEQUENCE [LARGE SCALE GENOMIC DNA]</scope>
    <source>
        <strain evidence="27">cv. Huhao1</strain>
        <tissue evidence="26">Leaf</tissue>
    </source>
</reference>
<dbReference type="GO" id="GO:0005524">
    <property type="term" value="F:ATP binding"/>
    <property type="evidence" value="ECO:0007669"/>
    <property type="project" value="UniProtKB-UniRule"/>
</dbReference>
<dbReference type="FunFam" id="2.90.10.30:FF:000003">
    <property type="entry name" value="Os04g0303100 protein"/>
    <property type="match status" value="1"/>
</dbReference>
<feature type="signal peptide" evidence="22">
    <location>
        <begin position="1"/>
        <end position="24"/>
    </location>
</feature>
<dbReference type="FunFam" id="3.30.200.20:FF:000178">
    <property type="entry name" value="serine/threonine-protein kinase PBS1-like"/>
    <property type="match status" value="1"/>
</dbReference>
<dbReference type="Pfam" id="PF00069">
    <property type="entry name" value="Pkinase"/>
    <property type="match status" value="1"/>
</dbReference>
<keyword evidence="10 19" id="KW-0418">Kinase</keyword>
<keyword evidence="16" id="KW-0325">Glycoprotein</keyword>
<evidence type="ECO:0000256" key="9">
    <source>
        <dbReference type="ARBA" id="ARBA00022741"/>
    </source>
</evidence>
<keyword evidence="14" id="KW-1015">Disulfide bond</keyword>
<dbReference type="FunFam" id="1.10.510.10:FF:000248">
    <property type="entry name" value="S-receptor-like kinase 5"/>
    <property type="match status" value="1"/>
</dbReference>
<comment type="caution">
    <text evidence="26">The sequence shown here is derived from an EMBL/GenBank/DDBJ whole genome shotgun (WGS) entry which is preliminary data.</text>
</comment>
<gene>
    <name evidence="26" type="ORF">CTI12_AA071040</name>
</gene>
<evidence type="ECO:0000256" key="17">
    <source>
        <dbReference type="ARBA" id="ARBA00047899"/>
    </source>
</evidence>
<keyword evidence="13 21" id="KW-0472">Membrane</keyword>
<evidence type="ECO:0000256" key="19">
    <source>
        <dbReference type="PIRNR" id="PIRNR000641"/>
    </source>
</evidence>
<feature type="binding site" evidence="20">
    <location>
        <position position="553"/>
    </location>
    <ligand>
        <name>ATP</name>
        <dbReference type="ChEBI" id="CHEBI:30616"/>
    </ligand>
</feature>
<dbReference type="Gene3D" id="2.90.10.10">
    <property type="entry name" value="Bulb-type lectin domain"/>
    <property type="match status" value="1"/>
</dbReference>
<feature type="chain" id="PRO_5015768749" description="Receptor-like serine/threonine-protein kinase" evidence="22">
    <location>
        <begin position="25"/>
        <end position="836"/>
    </location>
</feature>
<keyword evidence="2 19" id="KW-0723">Serine/threonine-protein kinase</keyword>
<keyword evidence="5 19" id="KW-0808">Transferase</keyword>
<keyword evidence="27" id="KW-1185">Reference proteome</keyword>
<keyword evidence="9 19" id="KW-0547">Nucleotide-binding</keyword>
<dbReference type="InterPro" id="IPR011009">
    <property type="entry name" value="Kinase-like_dom_sf"/>
</dbReference>
<evidence type="ECO:0000256" key="11">
    <source>
        <dbReference type="ARBA" id="ARBA00022840"/>
    </source>
</evidence>
<dbReference type="SUPFAM" id="SSF51110">
    <property type="entry name" value="alpha-D-mannose-specific plant lectins"/>
    <property type="match status" value="1"/>
</dbReference>
<dbReference type="InterPro" id="IPR001480">
    <property type="entry name" value="Bulb-type_lectin_dom"/>
</dbReference>
<dbReference type="Gene3D" id="1.10.510.10">
    <property type="entry name" value="Transferase(Phosphotransferase) domain 1"/>
    <property type="match status" value="1"/>
</dbReference>
<feature type="domain" description="Bulb-type lectin" evidence="24">
    <location>
        <begin position="34"/>
        <end position="180"/>
    </location>
</feature>
<dbReference type="SUPFAM" id="SSF56112">
    <property type="entry name" value="Protein kinase-like (PK-like)"/>
    <property type="match status" value="1"/>
</dbReference>
<dbReference type="Proteomes" id="UP000245207">
    <property type="component" value="Unassembled WGS sequence"/>
</dbReference>
<dbReference type="GO" id="GO:0106310">
    <property type="term" value="F:protein serine kinase activity"/>
    <property type="evidence" value="ECO:0007669"/>
    <property type="project" value="RHEA"/>
</dbReference>
<evidence type="ECO:0000313" key="26">
    <source>
        <dbReference type="EMBL" id="PWA93363.1"/>
    </source>
</evidence>
<evidence type="ECO:0000256" key="15">
    <source>
        <dbReference type="ARBA" id="ARBA00023170"/>
    </source>
</evidence>
<proteinExistence type="inferred from homology"/>
<dbReference type="PIRSF" id="PIRSF000641">
    <property type="entry name" value="SRK"/>
    <property type="match status" value="1"/>
</dbReference>
<evidence type="ECO:0000256" key="1">
    <source>
        <dbReference type="ARBA" id="ARBA00004479"/>
    </source>
</evidence>
<evidence type="ECO:0000256" key="16">
    <source>
        <dbReference type="ARBA" id="ARBA00023180"/>
    </source>
</evidence>
<keyword evidence="7 22" id="KW-0732">Signal</keyword>
<feature type="transmembrane region" description="Helical" evidence="21">
    <location>
        <begin position="466"/>
        <end position="489"/>
    </location>
</feature>
<dbReference type="InterPro" id="IPR051343">
    <property type="entry name" value="G-type_lectin_kinases/EP1-like"/>
</dbReference>
<dbReference type="InterPro" id="IPR024171">
    <property type="entry name" value="SRK-like_kinase"/>
</dbReference>
<evidence type="ECO:0000256" key="12">
    <source>
        <dbReference type="ARBA" id="ARBA00022989"/>
    </source>
</evidence>
<dbReference type="InterPro" id="IPR000719">
    <property type="entry name" value="Prot_kinase_dom"/>
</dbReference>
<evidence type="ECO:0000256" key="3">
    <source>
        <dbReference type="ARBA" id="ARBA00022536"/>
    </source>
</evidence>
<dbReference type="SMART" id="SM00220">
    <property type="entry name" value="S_TKc"/>
    <property type="match status" value="1"/>
</dbReference>
<dbReference type="PROSITE" id="PS50927">
    <property type="entry name" value="BULB_LECTIN"/>
    <property type="match status" value="1"/>
</dbReference>
<comment type="similarity">
    <text evidence="19">Belongs to the protein kinase superfamily. Ser/Thr protein kinase family.</text>
</comment>
<evidence type="ECO:0000256" key="18">
    <source>
        <dbReference type="ARBA" id="ARBA00048679"/>
    </source>
</evidence>
<comment type="catalytic activity">
    <reaction evidence="18 19">
        <text>L-seryl-[protein] + ATP = O-phospho-L-seryl-[protein] + ADP + H(+)</text>
        <dbReference type="Rhea" id="RHEA:17989"/>
        <dbReference type="Rhea" id="RHEA-COMP:9863"/>
        <dbReference type="Rhea" id="RHEA-COMP:11604"/>
        <dbReference type="ChEBI" id="CHEBI:15378"/>
        <dbReference type="ChEBI" id="CHEBI:29999"/>
        <dbReference type="ChEBI" id="CHEBI:30616"/>
        <dbReference type="ChEBI" id="CHEBI:83421"/>
        <dbReference type="ChEBI" id="CHEBI:456216"/>
        <dbReference type="EC" id="2.7.11.1"/>
    </reaction>
</comment>
<dbReference type="Pfam" id="PF08276">
    <property type="entry name" value="PAN_2"/>
    <property type="match status" value="1"/>
</dbReference>
<feature type="domain" description="Protein kinase" evidence="23">
    <location>
        <begin position="525"/>
        <end position="798"/>
    </location>
</feature>
<evidence type="ECO:0000256" key="13">
    <source>
        <dbReference type="ARBA" id="ARBA00023136"/>
    </source>
</evidence>
<evidence type="ECO:0000256" key="20">
    <source>
        <dbReference type="PROSITE-ProRule" id="PRU10141"/>
    </source>
</evidence>
<evidence type="ECO:0000256" key="6">
    <source>
        <dbReference type="ARBA" id="ARBA00022692"/>
    </source>
</evidence>
<evidence type="ECO:0000256" key="4">
    <source>
        <dbReference type="ARBA" id="ARBA00022553"/>
    </source>
</evidence>
<dbReference type="AlphaFoldDB" id="A0A2U1Q5W4"/>
<keyword evidence="6 21" id="KW-0812">Transmembrane</keyword>
<dbReference type="PROSITE" id="PS50011">
    <property type="entry name" value="PROTEIN_KINASE_DOM"/>
    <property type="match status" value="1"/>
</dbReference>